<proteinExistence type="predicted"/>
<keyword evidence="3" id="KW-0418">Kinase</keyword>
<dbReference type="SMART" id="SM00220">
    <property type="entry name" value="S_TKc"/>
    <property type="match status" value="1"/>
</dbReference>
<accession>A0A5N5D6H8</accession>
<keyword evidence="4" id="KW-1185">Reference proteome</keyword>
<feature type="compositionally biased region" description="Acidic residues" evidence="1">
    <location>
        <begin position="15"/>
        <end position="35"/>
    </location>
</feature>
<protein>
    <submittedName>
        <fullName evidence="3">GLH-binding kinase 1</fullName>
    </submittedName>
</protein>
<evidence type="ECO:0000313" key="4">
    <source>
        <dbReference type="Proteomes" id="UP000325902"/>
    </source>
</evidence>
<evidence type="ECO:0000256" key="1">
    <source>
        <dbReference type="SAM" id="MobiDB-lite"/>
    </source>
</evidence>
<keyword evidence="3" id="KW-0808">Transferase</keyword>
<dbReference type="InterPro" id="IPR000719">
    <property type="entry name" value="Prot_kinase_dom"/>
</dbReference>
<feature type="region of interest" description="Disordered" evidence="1">
    <location>
        <begin position="1"/>
        <end position="46"/>
    </location>
</feature>
<organism evidence="3 4">
    <name type="scientific">Lasiodiplodia theobromae</name>
    <dbReference type="NCBI Taxonomy" id="45133"/>
    <lineage>
        <taxon>Eukaryota</taxon>
        <taxon>Fungi</taxon>
        <taxon>Dikarya</taxon>
        <taxon>Ascomycota</taxon>
        <taxon>Pezizomycotina</taxon>
        <taxon>Dothideomycetes</taxon>
        <taxon>Dothideomycetes incertae sedis</taxon>
        <taxon>Botryosphaeriales</taxon>
        <taxon>Botryosphaeriaceae</taxon>
        <taxon>Lasiodiplodia</taxon>
    </lineage>
</organism>
<dbReference type="CDD" id="cd00180">
    <property type="entry name" value="PKc"/>
    <property type="match status" value="1"/>
</dbReference>
<dbReference type="GO" id="GO:0005524">
    <property type="term" value="F:ATP binding"/>
    <property type="evidence" value="ECO:0007669"/>
    <property type="project" value="InterPro"/>
</dbReference>
<dbReference type="Gene3D" id="1.10.510.10">
    <property type="entry name" value="Transferase(Phosphotransferase) domain 1"/>
    <property type="match status" value="2"/>
</dbReference>
<dbReference type="Pfam" id="PF00069">
    <property type="entry name" value="Pkinase"/>
    <property type="match status" value="1"/>
</dbReference>
<gene>
    <name evidence="3" type="primary">kgb-1</name>
    <name evidence="3" type="ORF">DBV05_g8305</name>
</gene>
<reference evidence="3 4" key="1">
    <citation type="journal article" date="2019" name="Sci. Rep.">
        <title>A multi-omics analysis of the grapevine pathogen Lasiodiplodia theobromae reveals that temperature affects the expression of virulence- and pathogenicity-related genes.</title>
        <authorList>
            <person name="Felix C."/>
            <person name="Meneses R."/>
            <person name="Goncalves M.F.M."/>
            <person name="Tilleman L."/>
            <person name="Duarte A.S."/>
            <person name="Jorrin-Novo J.V."/>
            <person name="Van de Peer Y."/>
            <person name="Deforce D."/>
            <person name="Van Nieuwerburgh F."/>
            <person name="Esteves A.C."/>
            <person name="Alves A."/>
        </authorList>
    </citation>
    <scope>NUCLEOTIDE SEQUENCE [LARGE SCALE GENOMIC DNA]</scope>
    <source>
        <strain evidence="3 4">LA-SOL3</strain>
    </source>
</reference>
<dbReference type="OrthoDB" id="1046782at2759"/>
<comment type="caution">
    <text evidence="3">The sequence shown here is derived from an EMBL/GenBank/DDBJ whole genome shotgun (WGS) entry which is preliminary data.</text>
</comment>
<name>A0A5N5D6H8_9PEZI</name>
<dbReference type="PANTHER" id="PTHR24359:SF1">
    <property type="entry name" value="INHIBITOR OF NUCLEAR FACTOR KAPPA-B KINASE EPSILON SUBUNIT HOMOLOG 1-RELATED"/>
    <property type="match status" value="1"/>
</dbReference>
<dbReference type="SUPFAM" id="SSF56112">
    <property type="entry name" value="Protein kinase-like (PK-like)"/>
    <property type="match status" value="1"/>
</dbReference>
<feature type="domain" description="Protein kinase" evidence="2">
    <location>
        <begin position="208"/>
        <end position="551"/>
    </location>
</feature>
<feature type="compositionally biased region" description="Polar residues" evidence="1">
    <location>
        <begin position="616"/>
        <end position="626"/>
    </location>
</feature>
<evidence type="ECO:0000313" key="3">
    <source>
        <dbReference type="EMBL" id="KAB2573012.1"/>
    </source>
</evidence>
<dbReference type="PROSITE" id="PS50011">
    <property type="entry name" value="PROTEIN_KINASE_DOM"/>
    <property type="match status" value="1"/>
</dbReference>
<dbReference type="PANTHER" id="PTHR24359">
    <property type="entry name" value="SERINE/THREONINE-PROTEIN KINASE SBK1"/>
    <property type="match status" value="1"/>
</dbReference>
<dbReference type="AlphaFoldDB" id="A0A5N5D6H8"/>
<evidence type="ECO:0000259" key="2">
    <source>
        <dbReference type="PROSITE" id="PS50011"/>
    </source>
</evidence>
<dbReference type="Proteomes" id="UP000325902">
    <property type="component" value="Unassembled WGS sequence"/>
</dbReference>
<dbReference type="EMBL" id="VCHE01000066">
    <property type="protein sequence ID" value="KAB2573012.1"/>
    <property type="molecule type" value="Genomic_DNA"/>
</dbReference>
<dbReference type="InterPro" id="IPR011009">
    <property type="entry name" value="Kinase-like_dom_sf"/>
</dbReference>
<dbReference type="GO" id="GO:0004674">
    <property type="term" value="F:protein serine/threonine kinase activity"/>
    <property type="evidence" value="ECO:0007669"/>
    <property type="project" value="TreeGrafter"/>
</dbReference>
<feature type="region of interest" description="Disordered" evidence="1">
    <location>
        <begin position="612"/>
        <end position="633"/>
    </location>
</feature>
<sequence>MSVPDSAPEQASSTEPEDTDDNSDSDFSEFSDSGDSEASTCFDPAMSRRKVTERRKAASELQGRLLGAQIEQRPGTLCFYIPEDHKLGVITRSVIEEQIRFVEPEKAHWHAKKAYTEAKNLFTILAYIKRAHEICVFMKEGLKDEDLPFIYHTSSGMLTRKNGQEVQSVRNWDIARRLDFAEKQWRILAPVFSSQKHHKFHDNIILPFIDENLVSGGAYSDVCEAKIHPAHHNWHRGSRPSALSVAIKKLYHHDDKDFEKERTILVALETKRNDHLVKLLFSYEYKGSYHLVFRRAQGNLRDYWEQKPELRYSPELVLWSLKQMSGIAQGLYAIHNFKVTIPLSMSNTEMQTPQGQALMSVSQGEERFGRHGDLKPENIIWFPTADGGLCQITDFGLGRFHGRDTRTKAAPYTIYSSPTYEPPECHIFMPVSRAYDMWSIGCIFLEWVSWILKGWKGVEDFSVRRVEESFILNDQGKIKDDYFWSLLLDGNRRGAKVRSGVEQWVRHLREDPNCSALIHDLLSLIMKDLLCIDPTRRCKADMLNRNLHELFIKAKTTPDYVLRPKPWVPKASDHNTYERSHAALLIFNTDPAISGIKPLHCRTWPTAELGNHHSETISTVSPSRTAVRTEDKP</sequence>